<feature type="region of interest" description="Disordered" evidence="3">
    <location>
        <begin position="749"/>
        <end position="776"/>
    </location>
</feature>
<dbReference type="InterPro" id="IPR016007">
    <property type="entry name" value="Alpha_rhamnosid"/>
</dbReference>
<reference evidence="6" key="2">
    <citation type="submission" date="2021-04" db="EMBL/GenBank/DDBJ databases">
        <authorList>
            <person name="Gilroy R."/>
        </authorList>
    </citation>
    <scope>NUCLEOTIDE SEQUENCE</scope>
    <source>
        <strain evidence="6">ChiGjej3B3-11674</strain>
    </source>
</reference>
<dbReference type="InterPro" id="IPR008979">
    <property type="entry name" value="Galactose-bd-like_sf"/>
</dbReference>
<dbReference type="InterPro" id="IPR008928">
    <property type="entry name" value="6-hairpin_glycosidase_sf"/>
</dbReference>
<dbReference type="GO" id="GO:0005975">
    <property type="term" value="P:carbohydrate metabolic process"/>
    <property type="evidence" value="ECO:0007669"/>
    <property type="project" value="InterPro"/>
</dbReference>
<dbReference type="GO" id="GO:0030596">
    <property type="term" value="F:alpha-L-rhamnosidase activity"/>
    <property type="evidence" value="ECO:0007669"/>
    <property type="project" value="UniProtKB-EC"/>
</dbReference>
<accession>A0A9D2R8F0</accession>
<dbReference type="Gene3D" id="1.50.10.10">
    <property type="match status" value="1"/>
</dbReference>
<evidence type="ECO:0000313" key="6">
    <source>
        <dbReference type="EMBL" id="HJD34636.1"/>
    </source>
</evidence>
<dbReference type="InterPro" id="IPR035396">
    <property type="entry name" value="Bac_rhamnosid6H"/>
</dbReference>
<evidence type="ECO:0000259" key="5">
    <source>
        <dbReference type="Pfam" id="PF17389"/>
    </source>
</evidence>
<dbReference type="EC" id="3.2.1.40" evidence="2"/>
<evidence type="ECO:0000256" key="3">
    <source>
        <dbReference type="SAM" id="MobiDB-lite"/>
    </source>
</evidence>
<feature type="compositionally biased region" description="Acidic residues" evidence="3">
    <location>
        <begin position="541"/>
        <end position="553"/>
    </location>
</feature>
<dbReference type="EMBL" id="DWUV01000169">
    <property type="protein sequence ID" value="HJD34636.1"/>
    <property type="molecule type" value="Genomic_DNA"/>
</dbReference>
<dbReference type="Pfam" id="PF08531">
    <property type="entry name" value="Bac_rhamnosid_N"/>
    <property type="match status" value="1"/>
</dbReference>
<dbReference type="InterPro" id="IPR013737">
    <property type="entry name" value="Bac_rhamnosid_N"/>
</dbReference>
<gene>
    <name evidence="6" type="ORF">H9911_08870</name>
</gene>
<evidence type="ECO:0000256" key="1">
    <source>
        <dbReference type="ARBA" id="ARBA00001445"/>
    </source>
</evidence>
<evidence type="ECO:0000313" key="7">
    <source>
        <dbReference type="Proteomes" id="UP000823897"/>
    </source>
</evidence>
<reference evidence="6" key="1">
    <citation type="journal article" date="2021" name="PeerJ">
        <title>Extensive microbial diversity within the chicken gut microbiome revealed by metagenomics and culture.</title>
        <authorList>
            <person name="Gilroy R."/>
            <person name="Ravi A."/>
            <person name="Getino M."/>
            <person name="Pursley I."/>
            <person name="Horton D.L."/>
            <person name="Alikhan N.F."/>
            <person name="Baker D."/>
            <person name="Gharbi K."/>
            <person name="Hall N."/>
            <person name="Watson M."/>
            <person name="Adriaenssens E.M."/>
            <person name="Foster-Nyarko E."/>
            <person name="Jarju S."/>
            <person name="Secka A."/>
            <person name="Antonio M."/>
            <person name="Oren A."/>
            <person name="Chaudhuri R.R."/>
            <person name="La Ragione R."/>
            <person name="Hildebrand F."/>
            <person name="Pallen M.J."/>
        </authorList>
    </citation>
    <scope>NUCLEOTIDE SEQUENCE</scope>
    <source>
        <strain evidence="6">ChiGjej3B3-11674</strain>
    </source>
</reference>
<dbReference type="PANTHER" id="PTHR33307:SF6">
    <property type="entry name" value="ALPHA-RHAMNOSIDASE (EUROFUNG)-RELATED"/>
    <property type="match status" value="1"/>
</dbReference>
<dbReference type="Proteomes" id="UP000823897">
    <property type="component" value="Unassembled WGS sequence"/>
</dbReference>
<dbReference type="AlphaFoldDB" id="A0A9D2R8F0"/>
<feature type="region of interest" description="Disordered" evidence="3">
    <location>
        <begin position="541"/>
        <end position="565"/>
    </location>
</feature>
<feature type="compositionally biased region" description="Basic and acidic residues" evidence="3">
    <location>
        <begin position="749"/>
        <end position="764"/>
    </location>
</feature>
<sequence length="776" mass="88847">MSSSTFQPEWFTIPEFAHTQPLCMYHKESEGMPSDGCTAGTQADSRGNLHVLARAEYLWESGDIPGARAVMRITADDYYKLYINGRYAGQGPAPAYPEYYYYNELDITPYLKKGKNVLAVHLYYQGLVNRVWNSGDGRFGIACEISEIRSITKKSRIIIPQWRYKVSSAYSGAVTGYDTQFLEDFDSRIWDKDWNMPEFDGRMWRPMVRAEWADYQCSLQPTEMLRVYRVRPKTLKKTREGWFADMGEEITGALLVWAESDGDGKTIVIRCGEELEEAGPIQKVRYDMRCNCRYEETWTLKKGACRLEPYDYKGFRYAELALSPGIRVTRVEAEVRHYPMDETRCMLSTDNPALDGIFRICKNGVKYGTQEAYLDCPTREKGQYLGDALITAHAHVWLTGDVRMLRKCIAQFAHTAGICPGLMAVAPGDYMQEVADFSLLWSQLLLLDYQFTGDRRFLKKYLPAAEGIIRHFRRYEREDGLLEQVADKWNLVDWPENLRDGYDFELSRPVVAPGCHNVVNALYVGAVKTLEELTDMLEDPMDIPEAPVDDPEERDSGYRRETGRGEKKTARAYRWKRLRDAYINAFYDSRTGLFCDSTVSTHSALHSNIYPLFFGLCPEGSEGRIADFLVEKGLSCGVMTGYFYLKALAAAGRYEDEYRMLVNGSEHGWVNMLREGATACWEAWGKDQKWNTSLCHPWASGPIAVLIEDIAGIRPDPEVERGFRFEPHVPGELGSFRLTFPFGGRQYEVEKEKSDHKTDQKSDLSVRLCTKQDPVR</sequence>
<evidence type="ECO:0000259" key="4">
    <source>
        <dbReference type="Pfam" id="PF08531"/>
    </source>
</evidence>
<protein>
    <recommendedName>
        <fullName evidence="2">alpha-L-rhamnosidase</fullName>
        <ecNumber evidence="2">3.2.1.40</ecNumber>
    </recommendedName>
</protein>
<feature type="domain" description="Alpha-L-rhamnosidase six-hairpin glycosidase" evidence="5">
    <location>
        <begin position="346"/>
        <end position="542"/>
    </location>
</feature>
<proteinExistence type="predicted"/>
<dbReference type="Pfam" id="PF17389">
    <property type="entry name" value="Bac_rhamnosid6H"/>
    <property type="match status" value="2"/>
</dbReference>
<comment type="catalytic activity">
    <reaction evidence="1">
        <text>Hydrolysis of terminal non-reducing alpha-L-rhamnose residues in alpha-L-rhamnosides.</text>
        <dbReference type="EC" id="3.2.1.40"/>
    </reaction>
</comment>
<organism evidence="6 7">
    <name type="scientific">Candidatus Mediterraneibacter tabaqchaliae</name>
    <dbReference type="NCBI Taxonomy" id="2838689"/>
    <lineage>
        <taxon>Bacteria</taxon>
        <taxon>Bacillati</taxon>
        <taxon>Bacillota</taxon>
        <taxon>Clostridia</taxon>
        <taxon>Lachnospirales</taxon>
        <taxon>Lachnospiraceae</taxon>
        <taxon>Mediterraneibacter</taxon>
    </lineage>
</organism>
<dbReference type="InterPro" id="IPR012341">
    <property type="entry name" value="6hp_glycosidase-like_sf"/>
</dbReference>
<dbReference type="SUPFAM" id="SSF49785">
    <property type="entry name" value="Galactose-binding domain-like"/>
    <property type="match status" value="1"/>
</dbReference>
<dbReference type="Gene3D" id="2.60.120.260">
    <property type="entry name" value="Galactose-binding domain-like"/>
    <property type="match status" value="2"/>
</dbReference>
<dbReference type="SUPFAM" id="SSF48208">
    <property type="entry name" value="Six-hairpin glycosidases"/>
    <property type="match status" value="1"/>
</dbReference>
<evidence type="ECO:0000256" key="2">
    <source>
        <dbReference type="ARBA" id="ARBA00012652"/>
    </source>
</evidence>
<name>A0A9D2R8F0_9FIRM</name>
<feature type="domain" description="Alpha-L-rhamnosidase six-hairpin glycosidase" evidence="5">
    <location>
        <begin position="566"/>
        <end position="704"/>
    </location>
</feature>
<feature type="domain" description="Bacterial alpha-L-rhamnosidase N-terminal" evidence="4">
    <location>
        <begin position="67"/>
        <end position="226"/>
    </location>
</feature>
<comment type="caution">
    <text evidence="6">The sequence shown here is derived from an EMBL/GenBank/DDBJ whole genome shotgun (WGS) entry which is preliminary data.</text>
</comment>
<feature type="compositionally biased region" description="Basic and acidic residues" evidence="3">
    <location>
        <begin position="554"/>
        <end position="565"/>
    </location>
</feature>
<dbReference type="PANTHER" id="PTHR33307">
    <property type="entry name" value="ALPHA-RHAMNOSIDASE (EUROFUNG)"/>
    <property type="match status" value="1"/>
</dbReference>